<keyword evidence="3" id="KW-1185">Reference proteome</keyword>
<feature type="region of interest" description="Disordered" evidence="1">
    <location>
        <begin position="98"/>
        <end position="118"/>
    </location>
</feature>
<protein>
    <submittedName>
        <fullName evidence="2">Uncharacterized protein</fullName>
    </submittedName>
</protein>
<reference evidence="2 3" key="1">
    <citation type="journal article" date="2008" name="Science">
        <title>The Physcomitrella genome reveals evolutionary insights into the conquest of land by plants.</title>
        <authorList>
            <person name="Rensing S."/>
            <person name="Lang D."/>
            <person name="Zimmer A."/>
            <person name="Terry A."/>
            <person name="Salamov A."/>
            <person name="Shapiro H."/>
            <person name="Nishiyama T."/>
            <person name="Perroud P.-F."/>
            <person name="Lindquist E."/>
            <person name="Kamisugi Y."/>
            <person name="Tanahashi T."/>
            <person name="Sakakibara K."/>
            <person name="Fujita T."/>
            <person name="Oishi K."/>
            <person name="Shin-I T."/>
            <person name="Kuroki Y."/>
            <person name="Toyoda A."/>
            <person name="Suzuki Y."/>
            <person name="Hashimoto A."/>
            <person name="Yamaguchi K."/>
            <person name="Sugano A."/>
            <person name="Kohara Y."/>
            <person name="Fujiyama A."/>
            <person name="Anterola A."/>
            <person name="Aoki S."/>
            <person name="Ashton N."/>
            <person name="Barbazuk W.B."/>
            <person name="Barker E."/>
            <person name="Bennetzen J."/>
            <person name="Bezanilla M."/>
            <person name="Blankenship R."/>
            <person name="Cho S.H."/>
            <person name="Dutcher S."/>
            <person name="Estelle M."/>
            <person name="Fawcett J.A."/>
            <person name="Gundlach H."/>
            <person name="Hanada K."/>
            <person name="Heyl A."/>
            <person name="Hicks K.A."/>
            <person name="Hugh J."/>
            <person name="Lohr M."/>
            <person name="Mayer K."/>
            <person name="Melkozernov A."/>
            <person name="Murata T."/>
            <person name="Nelson D."/>
            <person name="Pils B."/>
            <person name="Prigge M."/>
            <person name="Reiss B."/>
            <person name="Renner T."/>
            <person name="Rombauts S."/>
            <person name="Rushton P."/>
            <person name="Sanderfoot A."/>
            <person name="Schween G."/>
            <person name="Shiu S.-H."/>
            <person name="Stueber K."/>
            <person name="Theodoulou F.L."/>
            <person name="Tu H."/>
            <person name="Van de Peer Y."/>
            <person name="Verrier P.J."/>
            <person name="Waters E."/>
            <person name="Wood A."/>
            <person name="Yang L."/>
            <person name="Cove D."/>
            <person name="Cuming A."/>
            <person name="Hasebe M."/>
            <person name="Lucas S."/>
            <person name="Mishler D.B."/>
            <person name="Reski R."/>
            <person name="Grigoriev I."/>
            <person name="Quatrano R.S."/>
            <person name="Boore J.L."/>
        </authorList>
    </citation>
    <scope>NUCLEOTIDE SEQUENCE [LARGE SCALE GENOMIC DNA]</scope>
    <source>
        <strain evidence="2 3">cv. Gransden 2004</strain>
    </source>
</reference>
<evidence type="ECO:0000256" key="1">
    <source>
        <dbReference type="SAM" id="MobiDB-lite"/>
    </source>
</evidence>
<accession>A0A7I4D5V8</accession>
<dbReference type="EMBL" id="ABEU02000002">
    <property type="status" value="NOT_ANNOTATED_CDS"/>
    <property type="molecule type" value="Genomic_DNA"/>
</dbReference>
<dbReference type="EnsemblPlants" id="Pp3c2_6660V3.2">
    <property type="protein sequence ID" value="Pp3c2_6660V3.2"/>
    <property type="gene ID" value="Pp3c2_6660"/>
</dbReference>
<name>A0A7I4D5V8_PHYPA</name>
<sequence>MKKQSDLPSALLLFGVDSELVMTLYNSNWKEAGPRLGHQASSAFGIDKVSVCATVEPVACVPAAQVRVVRKQVLGASERRRIVLLGMQMRQAIKLNVHPDSSPYLRHRHPATQRGPQS</sequence>
<proteinExistence type="predicted"/>
<dbReference type="Gramene" id="Pp3c2_6660V3.2">
    <property type="protein sequence ID" value="Pp3c2_6660V3.2"/>
    <property type="gene ID" value="Pp3c2_6660"/>
</dbReference>
<reference evidence="2 3" key="2">
    <citation type="journal article" date="2018" name="Plant J.">
        <title>The Physcomitrella patens chromosome-scale assembly reveals moss genome structure and evolution.</title>
        <authorList>
            <person name="Lang D."/>
            <person name="Ullrich K.K."/>
            <person name="Murat F."/>
            <person name="Fuchs J."/>
            <person name="Jenkins J."/>
            <person name="Haas F.B."/>
            <person name="Piednoel M."/>
            <person name="Gundlach H."/>
            <person name="Van Bel M."/>
            <person name="Meyberg R."/>
            <person name="Vives C."/>
            <person name="Morata J."/>
            <person name="Symeonidi A."/>
            <person name="Hiss M."/>
            <person name="Muchero W."/>
            <person name="Kamisugi Y."/>
            <person name="Saleh O."/>
            <person name="Blanc G."/>
            <person name="Decker E.L."/>
            <person name="van Gessel N."/>
            <person name="Grimwood J."/>
            <person name="Hayes R.D."/>
            <person name="Graham S.W."/>
            <person name="Gunter L.E."/>
            <person name="McDaniel S.F."/>
            <person name="Hoernstein S.N.W."/>
            <person name="Larsson A."/>
            <person name="Li F.W."/>
            <person name="Perroud P.F."/>
            <person name="Phillips J."/>
            <person name="Ranjan P."/>
            <person name="Rokshar D.S."/>
            <person name="Rothfels C.J."/>
            <person name="Schneider L."/>
            <person name="Shu S."/>
            <person name="Stevenson D.W."/>
            <person name="Thummler F."/>
            <person name="Tillich M."/>
            <person name="Villarreal Aguilar J.C."/>
            <person name="Widiez T."/>
            <person name="Wong G.K."/>
            <person name="Wymore A."/>
            <person name="Zhang Y."/>
            <person name="Zimmer A.D."/>
            <person name="Quatrano R.S."/>
            <person name="Mayer K.F.X."/>
            <person name="Goodstein D."/>
            <person name="Casacuberta J.M."/>
            <person name="Vandepoele K."/>
            <person name="Reski R."/>
            <person name="Cuming A.C."/>
            <person name="Tuskan G.A."/>
            <person name="Maumus F."/>
            <person name="Salse J."/>
            <person name="Schmutz J."/>
            <person name="Rensing S.A."/>
        </authorList>
    </citation>
    <scope>NUCLEOTIDE SEQUENCE [LARGE SCALE GENOMIC DNA]</scope>
    <source>
        <strain evidence="2 3">cv. Gransden 2004</strain>
    </source>
</reference>
<dbReference type="AlphaFoldDB" id="A0A7I4D5V8"/>
<reference evidence="2" key="3">
    <citation type="submission" date="2020-12" db="UniProtKB">
        <authorList>
            <consortium name="EnsemblPlants"/>
        </authorList>
    </citation>
    <scope>IDENTIFICATION</scope>
</reference>
<evidence type="ECO:0000313" key="3">
    <source>
        <dbReference type="Proteomes" id="UP000006727"/>
    </source>
</evidence>
<organism evidence="2 3">
    <name type="scientific">Physcomitrium patens</name>
    <name type="common">Spreading-leaved earth moss</name>
    <name type="synonym">Physcomitrella patens</name>
    <dbReference type="NCBI Taxonomy" id="3218"/>
    <lineage>
        <taxon>Eukaryota</taxon>
        <taxon>Viridiplantae</taxon>
        <taxon>Streptophyta</taxon>
        <taxon>Embryophyta</taxon>
        <taxon>Bryophyta</taxon>
        <taxon>Bryophytina</taxon>
        <taxon>Bryopsida</taxon>
        <taxon>Funariidae</taxon>
        <taxon>Funariales</taxon>
        <taxon>Funariaceae</taxon>
        <taxon>Physcomitrium</taxon>
    </lineage>
</organism>
<dbReference type="Proteomes" id="UP000006727">
    <property type="component" value="Chromosome 2"/>
</dbReference>
<evidence type="ECO:0000313" key="2">
    <source>
        <dbReference type="EnsemblPlants" id="Pp3c2_6660V3.2"/>
    </source>
</evidence>